<dbReference type="EMBL" id="JAINDJ010000004">
    <property type="protein sequence ID" value="KAG9450674.1"/>
    <property type="molecule type" value="Genomic_DNA"/>
</dbReference>
<accession>A0AAV7EQ07</accession>
<organism evidence="1 2">
    <name type="scientific">Aristolochia fimbriata</name>
    <name type="common">White veined hardy Dutchman's pipe vine</name>
    <dbReference type="NCBI Taxonomy" id="158543"/>
    <lineage>
        <taxon>Eukaryota</taxon>
        <taxon>Viridiplantae</taxon>
        <taxon>Streptophyta</taxon>
        <taxon>Embryophyta</taxon>
        <taxon>Tracheophyta</taxon>
        <taxon>Spermatophyta</taxon>
        <taxon>Magnoliopsida</taxon>
        <taxon>Magnoliidae</taxon>
        <taxon>Piperales</taxon>
        <taxon>Aristolochiaceae</taxon>
        <taxon>Aristolochia</taxon>
    </lineage>
</organism>
<sequence length="124" mass="14214">MDCFLLDLLSGKHIPPSHIRLSRCDSPFILRVLSCRPSLPVRLPSLFPTSFLLRYDRAILSHCEFLCSLPMRLCVSLSKFYLKLLQPSRRIGKLQLHKTPKQQSIQSPSPSQNFRGLSKLLILL</sequence>
<keyword evidence="2" id="KW-1185">Reference proteome</keyword>
<gene>
    <name evidence="1" type="ORF">H6P81_010639</name>
</gene>
<name>A0AAV7EQ07_ARIFI</name>
<comment type="caution">
    <text evidence="1">The sequence shown here is derived from an EMBL/GenBank/DDBJ whole genome shotgun (WGS) entry which is preliminary data.</text>
</comment>
<dbReference type="AlphaFoldDB" id="A0AAV7EQ07"/>
<evidence type="ECO:0000313" key="1">
    <source>
        <dbReference type="EMBL" id="KAG9450674.1"/>
    </source>
</evidence>
<evidence type="ECO:0000313" key="2">
    <source>
        <dbReference type="Proteomes" id="UP000825729"/>
    </source>
</evidence>
<reference evidence="1 2" key="1">
    <citation type="submission" date="2021-07" db="EMBL/GenBank/DDBJ databases">
        <title>The Aristolochia fimbriata genome: insights into angiosperm evolution, floral development and chemical biosynthesis.</title>
        <authorList>
            <person name="Jiao Y."/>
        </authorList>
    </citation>
    <scope>NUCLEOTIDE SEQUENCE [LARGE SCALE GENOMIC DNA]</scope>
    <source>
        <strain evidence="1">IBCAS-2021</strain>
        <tissue evidence="1">Leaf</tissue>
    </source>
</reference>
<protein>
    <submittedName>
        <fullName evidence="1">Uncharacterized protein</fullName>
    </submittedName>
</protein>
<proteinExistence type="predicted"/>
<dbReference type="Proteomes" id="UP000825729">
    <property type="component" value="Unassembled WGS sequence"/>
</dbReference>